<gene>
    <name evidence="5" type="ORF">IE877_04940</name>
</gene>
<dbReference type="Pfam" id="PF01420">
    <property type="entry name" value="Methylase_S"/>
    <property type="match status" value="2"/>
</dbReference>
<dbReference type="Proteomes" id="UP000652176">
    <property type="component" value="Unassembled WGS sequence"/>
</dbReference>
<proteinExistence type="inferred from homology"/>
<comment type="similarity">
    <text evidence="1">Belongs to the type-I restriction system S methylase family.</text>
</comment>
<sequence>MSRLPEVPSTWTITKLGEVVDYDKTVKVEPNKIESSAWVLELEDIEKHTSKLLARCKFSDRGSKSTKNHFEIGDVLYGKLRPYLNKVLIADQAGYCSTEIIPLKTNDNLGARFLFYWLKHPAFLDYVEAESHGLNMPRLGTETGRAAPFVFAPHNEQKRIADKLDAVLARVDTCRDRLDRIPAIIKRFRQSVVSYATDGGLTEDWRTQKYGCADKLIAETNLQDLCYRDRVITYGVIKLGDDIANGVPCLRTSNVRWLKFENDGMKKIAQSLSNEYSRTILQGNEVLVNVRGTLGGVAVATSDMAGWNVSREVAVIPGNITTVNPQFLALWIGADRSQRWLSGVERGVAYTGINLEDLRTLPVAIPKLDEQIEIVRRVESLFAYADRLEARYQAARTQVEKLTPALLAKAFRGELVPQDPNDEPASELLARIAARKIDALAKKRAGKMSKSTA</sequence>
<dbReference type="PANTHER" id="PTHR43140">
    <property type="entry name" value="TYPE-1 RESTRICTION ENZYME ECOKI SPECIFICITY PROTEIN"/>
    <property type="match status" value="1"/>
</dbReference>
<dbReference type="SUPFAM" id="SSF116734">
    <property type="entry name" value="DNA methylase specificity domain"/>
    <property type="match status" value="2"/>
</dbReference>
<keyword evidence="6" id="KW-1185">Reference proteome</keyword>
<name>A0ABR9CXH6_9GAMM</name>
<dbReference type="InterPro" id="IPR051212">
    <property type="entry name" value="Type-I_RE_S_subunit"/>
</dbReference>
<evidence type="ECO:0000256" key="3">
    <source>
        <dbReference type="ARBA" id="ARBA00023125"/>
    </source>
</evidence>
<feature type="domain" description="Type I restriction modification DNA specificity" evidence="4">
    <location>
        <begin position="62"/>
        <end position="181"/>
    </location>
</feature>
<comment type="caution">
    <text evidence="5">The sequence shown here is derived from an EMBL/GenBank/DDBJ whole genome shotgun (WGS) entry which is preliminary data.</text>
</comment>
<evidence type="ECO:0000256" key="2">
    <source>
        <dbReference type="ARBA" id="ARBA00022747"/>
    </source>
</evidence>
<keyword evidence="3" id="KW-0238">DNA-binding</keyword>
<dbReference type="InterPro" id="IPR000055">
    <property type="entry name" value="Restrct_endonuc_typeI_TRD"/>
</dbReference>
<dbReference type="CDD" id="cd17256">
    <property type="entry name" value="RMtype1_S_EcoJA65PI-TRD1-CR1_like"/>
    <property type="match status" value="1"/>
</dbReference>
<dbReference type="InterPro" id="IPR044946">
    <property type="entry name" value="Restrct_endonuc_typeI_TRD_sf"/>
</dbReference>
<evidence type="ECO:0000313" key="6">
    <source>
        <dbReference type="Proteomes" id="UP000652176"/>
    </source>
</evidence>
<protein>
    <submittedName>
        <fullName evidence="5">Restriction endonuclease subunit S</fullName>
    </submittedName>
</protein>
<evidence type="ECO:0000259" key="4">
    <source>
        <dbReference type="Pfam" id="PF01420"/>
    </source>
</evidence>
<dbReference type="EMBL" id="JACXSS010000001">
    <property type="protein sequence ID" value="MBD9355226.1"/>
    <property type="molecule type" value="Genomic_DNA"/>
</dbReference>
<reference evidence="5 6" key="1">
    <citation type="submission" date="2020-09" db="EMBL/GenBank/DDBJ databases">
        <title>Methylomonas albis sp. nov. and Methylomonas fluvii sp. nov.: Two cold-adapted methanotrophs from the River Elbe and an amended description of Methylovulum psychrotolerans strain Eb1.</title>
        <authorList>
            <person name="Bussmann I.K."/>
            <person name="Klings K.-W."/>
            <person name="Warnstedt J."/>
            <person name="Hoppert M."/>
            <person name="Saborowski A."/>
            <person name="Horn F."/>
            <person name="Liebner S."/>
        </authorList>
    </citation>
    <scope>NUCLEOTIDE SEQUENCE [LARGE SCALE GENOMIC DNA]</scope>
    <source>
        <strain evidence="5 6">EbA</strain>
    </source>
</reference>
<keyword evidence="5" id="KW-0378">Hydrolase</keyword>
<accession>A0ABR9CXH6</accession>
<dbReference type="GO" id="GO:0004519">
    <property type="term" value="F:endonuclease activity"/>
    <property type="evidence" value="ECO:0007669"/>
    <property type="project" value="UniProtKB-KW"/>
</dbReference>
<keyword evidence="5" id="KW-0540">Nuclease</keyword>
<evidence type="ECO:0000313" key="5">
    <source>
        <dbReference type="EMBL" id="MBD9355226.1"/>
    </source>
</evidence>
<keyword evidence="2" id="KW-0680">Restriction system</keyword>
<dbReference type="RefSeq" id="WP_192373620.1">
    <property type="nucleotide sequence ID" value="NZ_CAJHIV010000001.1"/>
</dbReference>
<feature type="domain" description="Type I restriction modification DNA specificity" evidence="4">
    <location>
        <begin position="263"/>
        <end position="390"/>
    </location>
</feature>
<organism evidence="5 6">
    <name type="scientific">Methylomonas albis</name>
    <dbReference type="NCBI Taxonomy" id="1854563"/>
    <lineage>
        <taxon>Bacteria</taxon>
        <taxon>Pseudomonadati</taxon>
        <taxon>Pseudomonadota</taxon>
        <taxon>Gammaproteobacteria</taxon>
        <taxon>Methylococcales</taxon>
        <taxon>Methylococcaceae</taxon>
        <taxon>Methylomonas</taxon>
    </lineage>
</organism>
<keyword evidence="5" id="KW-0255">Endonuclease</keyword>
<dbReference type="PANTHER" id="PTHR43140:SF1">
    <property type="entry name" value="TYPE I RESTRICTION ENZYME ECOKI SPECIFICITY SUBUNIT"/>
    <property type="match status" value="1"/>
</dbReference>
<dbReference type="Gene3D" id="3.90.220.20">
    <property type="entry name" value="DNA methylase specificity domains"/>
    <property type="match status" value="2"/>
</dbReference>
<evidence type="ECO:0000256" key="1">
    <source>
        <dbReference type="ARBA" id="ARBA00010923"/>
    </source>
</evidence>